<name>A0AAW2YI10_9EUKA</name>
<evidence type="ECO:0000256" key="3">
    <source>
        <dbReference type="SAM" id="MobiDB-lite"/>
    </source>
</evidence>
<sequence length="267" mass="30911">MVAAKKKRTKKKPVEDKKEADAETNNIEEDFAEEESNEKVLIDDKLFHDEESTRFEHIINTIGVPWTHISQHQVDEANGKKRKLSPEEQVVFEPALVEGQSLLVPVVALQNPSILDEILSVNTWKNVLNDHDRGFLKRYLPPSITSSETKLNQTVGELLSGQNFHFGNDKKRMINKLLLGHYHPFIAKHKEHVRFIQQKEHDLDVQLYTSEFDRNIYNEKASQGLLMEEKKKTEALNYHETAVESIFEDDDMEESFSSNQQNLTIDE</sequence>
<dbReference type="InterPro" id="IPR024867">
    <property type="entry name" value="NFRKB"/>
</dbReference>
<proteinExistence type="predicted"/>
<comment type="subcellular location">
    <subcellularLocation>
        <location evidence="1">Nucleus</location>
    </subcellularLocation>
</comment>
<dbReference type="EMBL" id="JAOPGA020000108">
    <property type="protein sequence ID" value="KAL0476862.1"/>
    <property type="molecule type" value="Genomic_DNA"/>
</dbReference>
<feature type="domain" description="DEUBAD" evidence="4">
    <location>
        <begin position="105"/>
        <end position="222"/>
    </location>
</feature>
<accession>A0AAW2YI10</accession>
<dbReference type="InterPro" id="IPR044867">
    <property type="entry name" value="DEUBAD_dom"/>
</dbReference>
<comment type="caution">
    <text evidence="5">The sequence shown here is derived from an EMBL/GenBank/DDBJ whole genome shotgun (WGS) entry which is preliminary data.</text>
</comment>
<feature type="compositionally biased region" description="Basic and acidic residues" evidence="3">
    <location>
        <begin position="12"/>
        <end position="21"/>
    </location>
</feature>
<evidence type="ECO:0000256" key="2">
    <source>
        <dbReference type="ARBA" id="ARBA00023242"/>
    </source>
</evidence>
<dbReference type="PANTHER" id="PTHR13052">
    <property type="entry name" value="NFRKB-RELATED"/>
    <property type="match status" value="1"/>
</dbReference>
<evidence type="ECO:0000313" key="5">
    <source>
        <dbReference type="EMBL" id="KAL0476862.1"/>
    </source>
</evidence>
<gene>
    <name evidence="5" type="ORF">AKO1_005643</name>
</gene>
<protein>
    <submittedName>
        <fullName evidence="5">Kappa-B-binding protein-like nuclear factor NFRKB</fullName>
    </submittedName>
</protein>
<dbReference type="CDD" id="cd21865">
    <property type="entry name" value="DEUBAD_NFRKB"/>
    <property type="match status" value="1"/>
</dbReference>
<evidence type="ECO:0000256" key="1">
    <source>
        <dbReference type="ARBA" id="ARBA00004123"/>
    </source>
</evidence>
<dbReference type="Proteomes" id="UP001431209">
    <property type="component" value="Unassembled WGS sequence"/>
</dbReference>
<feature type="region of interest" description="Disordered" evidence="3">
    <location>
        <begin position="1"/>
        <end position="36"/>
    </location>
</feature>
<feature type="compositionally biased region" description="Acidic residues" evidence="3">
    <location>
        <begin position="26"/>
        <end position="36"/>
    </location>
</feature>
<keyword evidence="6" id="KW-1185">Reference proteome</keyword>
<evidence type="ECO:0000259" key="4">
    <source>
        <dbReference type="PROSITE" id="PS51916"/>
    </source>
</evidence>
<organism evidence="5 6">
    <name type="scientific">Acrasis kona</name>
    <dbReference type="NCBI Taxonomy" id="1008807"/>
    <lineage>
        <taxon>Eukaryota</taxon>
        <taxon>Discoba</taxon>
        <taxon>Heterolobosea</taxon>
        <taxon>Tetramitia</taxon>
        <taxon>Eutetramitia</taxon>
        <taxon>Acrasidae</taxon>
        <taxon>Acrasis</taxon>
    </lineage>
</organism>
<dbReference type="AlphaFoldDB" id="A0AAW2YI10"/>
<feature type="compositionally biased region" description="Basic residues" evidence="3">
    <location>
        <begin position="1"/>
        <end position="11"/>
    </location>
</feature>
<reference evidence="5 6" key="1">
    <citation type="submission" date="2024-03" db="EMBL/GenBank/DDBJ databases">
        <title>The Acrasis kona genome and developmental transcriptomes reveal deep origins of eukaryotic multicellular pathways.</title>
        <authorList>
            <person name="Sheikh S."/>
            <person name="Fu C.-J."/>
            <person name="Brown M.W."/>
            <person name="Baldauf S.L."/>
        </authorList>
    </citation>
    <scope>NUCLEOTIDE SEQUENCE [LARGE SCALE GENOMIC DNA]</scope>
    <source>
        <strain evidence="5 6">ATCC MYA-3509</strain>
    </source>
</reference>
<evidence type="ECO:0000313" key="6">
    <source>
        <dbReference type="Proteomes" id="UP001431209"/>
    </source>
</evidence>
<dbReference type="PROSITE" id="PS51916">
    <property type="entry name" value="DEUBAD"/>
    <property type="match status" value="1"/>
</dbReference>
<dbReference type="GO" id="GO:0031011">
    <property type="term" value="C:Ino80 complex"/>
    <property type="evidence" value="ECO:0007669"/>
    <property type="project" value="InterPro"/>
</dbReference>
<keyword evidence="2" id="KW-0539">Nucleus</keyword>